<keyword evidence="3" id="KW-1185">Reference proteome</keyword>
<evidence type="ECO:0000313" key="3">
    <source>
        <dbReference type="Proteomes" id="UP001221413"/>
    </source>
</evidence>
<dbReference type="EMBL" id="JAQGDS010000001">
    <property type="protein sequence ID" value="KAJ6263915.1"/>
    <property type="molecule type" value="Genomic_DNA"/>
</dbReference>
<dbReference type="Proteomes" id="UP001221413">
    <property type="component" value="Unassembled WGS sequence"/>
</dbReference>
<feature type="region of interest" description="Disordered" evidence="1">
    <location>
        <begin position="1"/>
        <end position="65"/>
    </location>
</feature>
<feature type="compositionally biased region" description="Basic residues" evidence="1">
    <location>
        <begin position="37"/>
        <end position="49"/>
    </location>
</feature>
<sequence length="267" mass="29764">MENTPNESSDPFDAKPSQKASETVAWDWDLGIGPGPRSKKAKKSRKSKHVLNSGPFASEDPPLQWPSNLLGDTSWLDEDPFKIPEDLSAKVVMAKYAEPGSLDFSSNPLEPQLGPPGEFGTFASCNALRLLHHQELQRSTIPNANDKYPGRNTGSIQPRGGINASTSGELQIDPTSIWSQTVPTSDFLMTQFMSINEAETLKKQAEDDFKLEDWFDYDQYVQDTPEQVAEGMQETQSTKRNVKGHAHQTIRINDVFSINNGKRIKRD</sequence>
<dbReference type="AlphaFoldDB" id="A0AAD6J413"/>
<protein>
    <submittedName>
        <fullName evidence="2">Uncharacterized protein</fullName>
    </submittedName>
</protein>
<reference evidence="2" key="1">
    <citation type="submission" date="2023-01" db="EMBL/GenBank/DDBJ databases">
        <title>The chitinases involved in constricting ring structure development in the nematode-trapping fungus Drechslerella dactyloides.</title>
        <authorList>
            <person name="Wang R."/>
            <person name="Zhang L."/>
            <person name="Tang P."/>
            <person name="Li S."/>
            <person name="Liang L."/>
        </authorList>
    </citation>
    <scope>NUCLEOTIDE SEQUENCE</scope>
    <source>
        <strain evidence="2">YMF1.00031</strain>
    </source>
</reference>
<gene>
    <name evidence="2" type="ORF">Dda_0052</name>
</gene>
<accession>A0AAD6J413</accession>
<evidence type="ECO:0000256" key="1">
    <source>
        <dbReference type="SAM" id="MobiDB-lite"/>
    </source>
</evidence>
<evidence type="ECO:0000313" key="2">
    <source>
        <dbReference type="EMBL" id="KAJ6263915.1"/>
    </source>
</evidence>
<name>A0AAD6J413_DREDA</name>
<organism evidence="2 3">
    <name type="scientific">Drechslerella dactyloides</name>
    <name type="common">Nematode-trapping fungus</name>
    <name type="synonym">Arthrobotrys dactyloides</name>
    <dbReference type="NCBI Taxonomy" id="74499"/>
    <lineage>
        <taxon>Eukaryota</taxon>
        <taxon>Fungi</taxon>
        <taxon>Dikarya</taxon>
        <taxon>Ascomycota</taxon>
        <taxon>Pezizomycotina</taxon>
        <taxon>Orbiliomycetes</taxon>
        <taxon>Orbiliales</taxon>
        <taxon>Orbiliaceae</taxon>
        <taxon>Drechslerella</taxon>
    </lineage>
</organism>
<proteinExistence type="predicted"/>
<comment type="caution">
    <text evidence="2">The sequence shown here is derived from an EMBL/GenBank/DDBJ whole genome shotgun (WGS) entry which is preliminary data.</text>
</comment>